<accession>A0ABW8EEV9</accession>
<keyword evidence="2" id="KW-1185">Reference proteome</keyword>
<protein>
    <submittedName>
        <fullName evidence="1">Uncharacterized protein</fullName>
    </submittedName>
</protein>
<reference evidence="1 2" key="1">
    <citation type="submission" date="2024-10" db="EMBL/GenBank/DDBJ databases">
        <title>The Natural Products Discovery Center: Release of the First 8490 Sequenced Strains for Exploring Actinobacteria Biosynthetic Diversity.</title>
        <authorList>
            <person name="Kalkreuter E."/>
            <person name="Kautsar S.A."/>
            <person name="Yang D."/>
            <person name="Bader C.D."/>
            <person name="Teijaro C.N."/>
            <person name="Fluegel L."/>
            <person name="Davis C.M."/>
            <person name="Simpson J.R."/>
            <person name="Lauterbach L."/>
            <person name="Steele A.D."/>
            <person name="Gui C."/>
            <person name="Meng S."/>
            <person name="Li G."/>
            <person name="Viehrig K."/>
            <person name="Ye F."/>
            <person name="Su P."/>
            <person name="Kiefer A.F."/>
            <person name="Nichols A."/>
            <person name="Cepeda A.J."/>
            <person name="Yan W."/>
            <person name="Fan B."/>
            <person name="Jiang Y."/>
            <person name="Adhikari A."/>
            <person name="Zheng C.-J."/>
            <person name="Schuster L."/>
            <person name="Cowan T.M."/>
            <person name="Smanski M.J."/>
            <person name="Chevrette M.G."/>
            <person name="De Carvalho L.P.S."/>
            <person name="Shen B."/>
        </authorList>
    </citation>
    <scope>NUCLEOTIDE SEQUENCE [LARGE SCALE GENOMIC DNA]</scope>
    <source>
        <strain evidence="1 2">NPDC087220</strain>
    </source>
</reference>
<evidence type="ECO:0000313" key="1">
    <source>
        <dbReference type="EMBL" id="MFJ2821780.1"/>
    </source>
</evidence>
<sequence>MPAWLVIAEEESGAQRRVTVIRTVSGNRTREEALGELLKASRTYVPSSWKSKARVVGRAPDGSFWVLPNGGGEQGSASCRIHLAEQVPL</sequence>
<dbReference type="EMBL" id="JBIUYY010000004">
    <property type="protein sequence ID" value="MFJ2821780.1"/>
    <property type="molecule type" value="Genomic_DNA"/>
</dbReference>
<proteinExistence type="predicted"/>
<name>A0ABW8EEV9_STRT5</name>
<organism evidence="1 2">
    <name type="scientific">Streptomyces toxytricini</name>
    <name type="common">Actinomyces toxytricini</name>
    <dbReference type="NCBI Taxonomy" id="67369"/>
    <lineage>
        <taxon>Bacteria</taxon>
        <taxon>Bacillati</taxon>
        <taxon>Actinomycetota</taxon>
        <taxon>Actinomycetes</taxon>
        <taxon>Kitasatosporales</taxon>
        <taxon>Streptomycetaceae</taxon>
        <taxon>Streptomyces</taxon>
    </lineage>
</organism>
<comment type="caution">
    <text evidence="1">The sequence shown here is derived from an EMBL/GenBank/DDBJ whole genome shotgun (WGS) entry which is preliminary data.</text>
</comment>
<evidence type="ECO:0000313" key="2">
    <source>
        <dbReference type="Proteomes" id="UP001617351"/>
    </source>
</evidence>
<dbReference type="RefSeq" id="WP_402379960.1">
    <property type="nucleotide sequence ID" value="NZ_JBIUYY010000004.1"/>
</dbReference>
<gene>
    <name evidence="1" type="ORF">ACIO7M_11755</name>
</gene>
<dbReference type="Proteomes" id="UP001617351">
    <property type="component" value="Unassembled WGS sequence"/>
</dbReference>